<dbReference type="RefSeq" id="WP_185522808.1">
    <property type="nucleotide sequence ID" value="NZ_JAARVD010000003.1"/>
</dbReference>
<dbReference type="EMBL" id="JAARVD010000003">
    <property type="protein sequence ID" value="MBC1796439.1"/>
    <property type="molecule type" value="Genomic_DNA"/>
</dbReference>
<protein>
    <submittedName>
        <fullName evidence="2">Uncharacterized protein</fullName>
    </submittedName>
</protein>
<organism evidence="2 3">
    <name type="scientific">Listeria booriae</name>
    <dbReference type="NCBI Taxonomy" id="1552123"/>
    <lineage>
        <taxon>Bacteria</taxon>
        <taxon>Bacillati</taxon>
        <taxon>Bacillota</taxon>
        <taxon>Bacilli</taxon>
        <taxon>Bacillales</taxon>
        <taxon>Listeriaceae</taxon>
        <taxon>Listeria</taxon>
    </lineage>
</organism>
<proteinExistence type="predicted"/>
<comment type="caution">
    <text evidence="2">The sequence shown here is derived from an EMBL/GenBank/DDBJ whole genome shotgun (WGS) entry which is preliminary data.</text>
</comment>
<keyword evidence="1" id="KW-1133">Transmembrane helix</keyword>
<keyword evidence="1" id="KW-0812">Transmembrane</keyword>
<sequence>MRISKKALDPFAKLLLTISKEADDIKVLNETLESLSIEELERTKAYFSGTGTRISFYQLRNVLIGSFMAGIMIFLLNMFQEYFFVAVIALLFFLACLTELFRTALTFPIKTNLALAYSRGKYDRVVSLTDIILAERYAEVRKNIMKS</sequence>
<dbReference type="AlphaFoldDB" id="A0A842B237"/>
<evidence type="ECO:0000313" key="2">
    <source>
        <dbReference type="EMBL" id="MBC1796439.1"/>
    </source>
</evidence>
<feature type="transmembrane region" description="Helical" evidence="1">
    <location>
        <begin position="82"/>
        <end position="101"/>
    </location>
</feature>
<name>A0A842B237_9LIST</name>
<evidence type="ECO:0000256" key="1">
    <source>
        <dbReference type="SAM" id="Phobius"/>
    </source>
</evidence>
<dbReference type="Proteomes" id="UP000548082">
    <property type="component" value="Unassembled WGS sequence"/>
</dbReference>
<keyword evidence="1" id="KW-0472">Membrane</keyword>
<gene>
    <name evidence="2" type="ORF">HCA55_06860</name>
</gene>
<evidence type="ECO:0000313" key="3">
    <source>
        <dbReference type="Proteomes" id="UP000548082"/>
    </source>
</evidence>
<feature type="transmembrane region" description="Helical" evidence="1">
    <location>
        <begin position="59"/>
        <end position="76"/>
    </location>
</feature>
<accession>A0A842B237</accession>
<reference evidence="2 3" key="1">
    <citation type="submission" date="2020-03" db="EMBL/GenBank/DDBJ databases">
        <title>Soil Listeria distribution.</title>
        <authorList>
            <person name="Liao J."/>
            <person name="Wiedmann M."/>
        </authorList>
    </citation>
    <scope>NUCLEOTIDE SEQUENCE [LARGE SCALE GENOMIC DNA]</scope>
    <source>
        <strain evidence="2 3">FSL L7-0990</strain>
    </source>
</reference>